<dbReference type="InterPro" id="IPR021109">
    <property type="entry name" value="Peptidase_aspartic_dom_sf"/>
</dbReference>
<dbReference type="InterPro" id="IPR036875">
    <property type="entry name" value="Znf_CCHC_sf"/>
</dbReference>
<dbReference type="Proteomes" id="UP000515211">
    <property type="component" value="Chromosome 1"/>
</dbReference>
<dbReference type="PROSITE" id="PS50158">
    <property type="entry name" value="ZF_CCHC"/>
    <property type="match status" value="1"/>
</dbReference>
<dbReference type="Gene3D" id="2.40.70.10">
    <property type="entry name" value="Acid Proteases"/>
    <property type="match status" value="1"/>
</dbReference>
<dbReference type="RefSeq" id="XP_015970955.1">
    <property type="nucleotide sequence ID" value="XM_016115469.1"/>
</dbReference>
<protein>
    <submittedName>
        <fullName evidence="5">Uncharacterized protein LOC107494431</fullName>
    </submittedName>
</protein>
<feature type="domain" description="CCHC-type" evidence="3">
    <location>
        <begin position="218"/>
        <end position="233"/>
    </location>
</feature>
<dbReference type="SUPFAM" id="SSF50630">
    <property type="entry name" value="Acid proteases"/>
    <property type="match status" value="1"/>
</dbReference>
<name>A0A6P4DTS8_ARADU</name>
<keyword evidence="1" id="KW-0862">Zinc</keyword>
<sequence length="512" mass="57961">MNHDRPMTLAAFLKVNPPKFKGTTVATEADNWFRGIERSLRAQHVLEEQYVEFATYMLEGDAQHWWQGIQHFSKVCQGNLADFKQWKCLKFEGGLCEDLLNSVVPLEIRNFAELVNKSQLVEDCAKKIAAARMNRPGSSFQNYNRYTAPQGRNFKQGAMPSRRYNQTRNVHARPIGGNGGRMRQDMGKRPQQAQMRPVCRQCGKEHGSRPCQLTGIICFSCGQPGHMVKDCPKKPVQGIDRLRQQGRVFAMTADDAMKSGSLIQGQCYVKSRLLTVLCDSGASHSFISETVAHELGLDFTMLDYNLIVRTPTSQNALTSQVCQQVPFVIEARTFIHDLLCLPLCGLDIILGLDWLSKHHVFLDCFKRIAIFPSSEMHAELVESCTFYLNSLRVISSNSGLEGYVLLSASSETNEQDLEQIRVVKEFPDVFPDDIPEFPPQREIEFSIDLVPRARLISIAPYRMSPLELAELKKQLDELLEKKFIRPSVSPWGAPVLLVKKKDGGMRLCVDYR</sequence>
<proteinExistence type="predicted"/>
<dbReference type="CDD" id="cd00303">
    <property type="entry name" value="retropepsin_like"/>
    <property type="match status" value="1"/>
</dbReference>
<dbReference type="Pfam" id="PF00098">
    <property type="entry name" value="zf-CCHC"/>
    <property type="match status" value="1"/>
</dbReference>
<dbReference type="Pfam" id="PF08284">
    <property type="entry name" value="RVP_2"/>
    <property type="match status" value="1"/>
</dbReference>
<keyword evidence="1" id="KW-0863">Zinc-finger</keyword>
<evidence type="ECO:0000256" key="2">
    <source>
        <dbReference type="SAM" id="MobiDB-lite"/>
    </source>
</evidence>
<dbReference type="Gene3D" id="3.10.10.10">
    <property type="entry name" value="HIV Type 1 Reverse Transcriptase, subunit A, domain 1"/>
    <property type="match status" value="1"/>
</dbReference>
<dbReference type="Gene3D" id="4.10.60.10">
    <property type="entry name" value="Zinc finger, CCHC-type"/>
    <property type="match status" value="1"/>
</dbReference>
<dbReference type="KEGG" id="adu:107494431"/>
<dbReference type="GO" id="GO:0008270">
    <property type="term" value="F:zinc ion binding"/>
    <property type="evidence" value="ECO:0007669"/>
    <property type="project" value="UniProtKB-KW"/>
</dbReference>
<feature type="region of interest" description="Disordered" evidence="2">
    <location>
        <begin position="170"/>
        <end position="192"/>
    </location>
</feature>
<dbReference type="SUPFAM" id="SSF56672">
    <property type="entry name" value="DNA/RNA polymerases"/>
    <property type="match status" value="1"/>
</dbReference>
<dbReference type="PANTHER" id="PTHR15503:SF45">
    <property type="entry name" value="RNA-DIRECTED DNA POLYMERASE HOMOLOG"/>
    <property type="match status" value="1"/>
</dbReference>
<dbReference type="PANTHER" id="PTHR15503">
    <property type="entry name" value="LDOC1 RELATED"/>
    <property type="match status" value="1"/>
</dbReference>
<dbReference type="InterPro" id="IPR043502">
    <property type="entry name" value="DNA/RNA_pol_sf"/>
</dbReference>
<dbReference type="InterPro" id="IPR001878">
    <property type="entry name" value="Znf_CCHC"/>
</dbReference>
<evidence type="ECO:0000313" key="5">
    <source>
        <dbReference type="RefSeq" id="XP_015970955.1"/>
    </source>
</evidence>
<organism evidence="4 5">
    <name type="scientific">Arachis duranensis</name>
    <name type="common">Wild peanut</name>
    <dbReference type="NCBI Taxonomy" id="130453"/>
    <lineage>
        <taxon>Eukaryota</taxon>
        <taxon>Viridiplantae</taxon>
        <taxon>Streptophyta</taxon>
        <taxon>Embryophyta</taxon>
        <taxon>Tracheophyta</taxon>
        <taxon>Spermatophyta</taxon>
        <taxon>Magnoliopsida</taxon>
        <taxon>eudicotyledons</taxon>
        <taxon>Gunneridae</taxon>
        <taxon>Pentapetalae</taxon>
        <taxon>rosids</taxon>
        <taxon>fabids</taxon>
        <taxon>Fabales</taxon>
        <taxon>Fabaceae</taxon>
        <taxon>Papilionoideae</taxon>
        <taxon>50 kb inversion clade</taxon>
        <taxon>dalbergioids sensu lato</taxon>
        <taxon>Dalbergieae</taxon>
        <taxon>Pterocarpus clade</taxon>
        <taxon>Arachis</taxon>
    </lineage>
</organism>
<dbReference type="InterPro" id="IPR032567">
    <property type="entry name" value="RTL1-rel"/>
</dbReference>
<dbReference type="GO" id="GO:0003676">
    <property type="term" value="F:nucleic acid binding"/>
    <property type="evidence" value="ECO:0007669"/>
    <property type="project" value="InterPro"/>
</dbReference>
<dbReference type="SMART" id="SM00343">
    <property type="entry name" value="ZnF_C2HC"/>
    <property type="match status" value="2"/>
</dbReference>
<keyword evidence="4" id="KW-1185">Reference proteome</keyword>
<dbReference type="GeneID" id="107494431"/>
<reference evidence="5" key="2">
    <citation type="submission" date="2025-08" db="UniProtKB">
        <authorList>
            <consortium name="RefSeq"/>
        </authorList>
    </citation>
    <scope>IDENTIFICATION</scope>
    <source>
        <tissue evidence="5">Whole plant</tissue>
    </source>
</reference>
<dbReference type="AlphaFoldDB" id="A0A6P4DTS8"/>
<keyword evidence="1" id="KW-0479">Metal-binding</keyword>
<evidence type="ECO:0000313" key="4">
    <source>
        <dbReference type="Proteomes" id="UP000515211"/>
    </source>
</evidence>
<evidence type="ECO:0000259" key="3">
    <source>
        <dbReference type="PROSITE" id="PS50158"/>
    </source>
</evidence>
<dbReference type="SUPFAM" id="SSF57756">
    <property type="entry name" value="Retrovirus zinc finger-like domains"/>
    <property type="match status" value="1"/>
</dbReference>
<evidence type="ECO:0000256" key="1">
    <source>
        <dbReference type="PROSITE-ProRule" id="PRU00047"/>
    </source>
</evidence>
<accession>A0A6P4DTS8</accession>
<reference evidence="4" key="1">
    <citation type="journal article" date="2016" name="Nat. Genet.">
        <title>The genome sequences of Arachis duranensis and Arachis ipaensis, the diploid ancestors of cultivated peanut.</title>
        <authorList>
            <person name="Bertioli D.J."/>
            <person name="Cannon S.B."/>
            <person name="Froenicke L."/>
            <person name="Huang G."/>
            <person name="Farmer A.D."/>
            <person name="Cannon E.K."/>
            <person name="Liu X."/>
            <person name="Gao D."/>
            <person name="Clevenger J."/>
            <person name="Dash S."/>
            <person name="Ren L."/>
            <person name="Moretzsohn M.C."/>
            <person name="Shirasawa K."/>
            <person name="Huang W."/>
            <person name="Vidigal B."/>
            <person name="Abernathy B."/>
            <person name="Chu Y."/>
            <person name="Niederhuth C.E."/>
            <person name="Umale P."/>
            <person name="Araujo A.C."/>
            <person name="Kozik A."/>
            <person name="Kim K.D."/>
            <person name="Burow M.D."/>
            <person name="Varshney R.K."/>
            <person name="Wang X."/>
            <person name="Zhang X."/>
            <person name="Barkley N."/>
            <person name="Guimaraes P.M."/>
            <person name="Isobe S."/>
            <person name="Guo B."/>
            <person name="Liao B."/>
            <person name="Stalker H.T."/>
            <person name="Schmitz R.J."/>
            <person name="Scheffler B.E."/>
            <person name="Leal-Bertioli S.C."/>
            <person name="Xun X."/>
            <person name="Jackson S.A."/>
            <person name="Michelmore R."/>
            <person name="Ozias-Akins P."/>
        </authorList>
    </citation>
    <scope>NUCLEOTIDE SEQUENCE [LARGE SCALE GENOMIC DNA]</scope>
    <source>
        <strain evidence="4">cv. V14167</strain>
    </source>
</reference>
<gene>
    <name evidence="5" type="primary">LOC107494431</name>
</gene>